<protein>
    <submittedName>
        <fullName evidence="1">Uncharacterized protein</fullName>
    </submittedName>
</protein>
<organism evidence="1 2">
    <name type="scientific">Sphingomonas xinjiangensis</name>
    <dbReference type="NCBI Taxonomy" id="643568"/>
    <lineage>
        <taxon>Bacteria</taxon>
        <taxon>Pseudomonadati</taxon>
        <taxon>Pseudomonadota</taxon>
        <taxon>Alphaproteobacteria</taxon>
        <taxon>Sphingomonadales</taxon>
        <taxon>Sphingomonadaceae</taxon>
        <taxon>Sphingomonas</taxon>
    </lineage>
</organism>
<keyword evidence="2" id="KW-1185">Reference proteome</keyword>
<dbReference type="Proteomes" id="UP000527143">
    <property type="component" value="Unassembled WGS sequence"/>
</dbReference>
<evidence type="ECO:0000313" key="2">
    <source>
        <dbReference type="Proteomes" id="UP000527143"/>
    </source>
</evidence>
<reference evidence="1 2" key="1">
    <citation type="submission" date="2020-08" db="EMBL/GenBank/DDBJ databases">
        <title>Genomic Encyclopedia of Type Strains, Phase IV (KMG-IV): sequencing the most valuable type-strain genomes for metagenomic binning, comparative biology and taxonomic classification.</title>
        <authorList>
            <person name="Goeker M."/>
        </authorList>
    </citation>
    <scope>NUCLEOTIDE SEQUENCE [LARGE SCALE GENOMIC DNA]</scope>
    <source>
        <strain evidence="1 2">DSM 26736</strain>
    </source>
</reference>
<proteinExistence type="predicted"/>
<sequence length="246" mass="26915">MWSAFKVLASRIGLTAEQVAEVQRNEGDSIVQDPLHPEIGYMVRPDPDWTARMGEAWNGTLANSRRESAGTIPIEDGLLSVAEADTPGNSVTAVVVPGSYEVTFTVAHMGAEETYDYLEYVSHAFVLLEGRRNVALIEPLADENGVELGLNASWVAFARAEVLQEIAGDHFGRWTLRIGDLMYRKSAEGVVSSLTSIKIENDDKSGSAIILKSGHGRGNYSLFRIADVNGNNVGIMVDFFIDNRPW</sequence>
<name>A0A840YTN4_9SPHN</name>
<dbReference type="EMBL" id="JACIJF010000035">
    <property type="protein sequence ID" value="MBB5712997.1"/>
    <property type="molecule type" value="Genomic_DNA"/>
</dbReference>
<gene>
    <name evidence="1" type="ORF">FHT02_004259</name>
</gene>
<dbReference type="RefSeq" id="WP_184091944.1">
    <property type="nucleotide sequence ID" value="NZ_JACIJF010000035.1"/>
</dbReference>
<dbReference type="AlphaFoldDB" id="A0A840YTN4"/>
<accession>A0A840YTN4</accession>
<comment type="caution">
    <text evidence="1">The sequence shown here is derived from an EMBL/GenBank/DDBJ whole genome shotgun (WGS) entry which is preliminary data.</text>
</comment>
<evidence type="ECO:0000313" key="1">
    <source>
        <dbReference type="EMBL" id="MBB5712997.1"/>
    </source>
</evidence>